<name>A0ABS6VJA1_9GAMM</name>
<dbReference type="Proteomes" id="UP001197236">
    <property type="component" value="Unassembled WGS sequence"/>
</dbReference>
<dbReference type="EMBL" id="JAHVXZ010000016">
    <property type="protein sequence ID" value="MBW1259394.1"/>
    <property type="molecule type" value="Genomic_DNA"/>
</dbReference>
<accession>A0ABS6VJA1</accession>
<keyword evidence="2" id="KW-1185">Reference proteome</keyword>
<protein>
    <submittedName>
        <fullName evidence="1">Uncharacterized protein</fullName>
    </submittedName>
</protein>
<reference evidence="1 2" key="1">
    <citation type="submission" date="2021-07" db="EMBL/GenBank/DDBJ databases">
        <title>A novel phosphonate cluster across the Pantoea species complex is important for pathogenicity in onion.</title>
        <authorList>
            <person name="Zhao M."/>
            <person name="Stice S."/>
            <person name="Shin G.Y."/>
            <person name="Coutinho T."/>
            <person name="Gitaitis R."/>
            <person name="Kvitko B."/>
            <person name="Dutta B."/>
        </authorList>
    </citation>
    <scope>NUCLEOTIDE SEQUENCE [LARGE SCALE GENOMIC DNA]</scope>
    <source>
        <strain evidence="1 2">BD 382</strain>
    </source>
</reference>
<gene>
    <name evidence="1" type="ORF">KYI95_19675</name>
</gene>
<dbReference type="RefSeq" id="WP_096011304.1">
    <property type="nucleotide sequence ID" value="NZ_CP193912.1"/>
</dbReference>
<proteinExistence type="predicted"/>
<organism evidence="1 2">
    <name type="scientific">Pantoea allii</name>
    <dbReference type="NCBI Taxonomy" id="574096"/>
    <lineage>
        <taxon>Bacteria</taxon>
        <taxon>Pseudomonadati</taxon>
        <taxon>Pseudomonadota</taxon>
        <taxon>Gammaproteobacteria</taxon>
        <taxon>Enterobacterales</taxon>
        <taxon>Erwiniaceae</taxon>
        <taxon>Pantoea</taxon>
    </lineage>
</organism>
<evidence type="ECO:0000313" key="2">
    <source>
        <dbReference type="Proteomes" id="UP001197236"/>
    </source>
</evidence>
<sequence>MPVTKTKTFSGRVERVVHVATVNDVNLMLYGVMLAGEPEWLRFCTTGVEHAEKIAFLSPDALVEIRVGKDINIQGTTYREFHSLS</sequence>
<comment type="caution">
    <text evidence="1">The sequence shown here is derived from an EMBL/GenBank/DDBJ whole genome shotgun (WGS) entry which is preliminary data.</text>
</comment>
<evidence type="ECO:0000313" key="1">
    <source>
        <dbReference type="EMBL" id="MBW1259394.1"/>
    </source>
</evidence>